<gene>
    <name evidence="1" type="ORF">L2E82_43665</name>
</gene>
<comment type="caution">
    <text evidence="1">The sequence shown here is derived from an EMBL/GenBank/DDBJ whole genome shotgun (WGS) entry which is preliminary data.</text>
</comment>
<evidence type="ECO:0000313" key="1">
    <source>
        <dbReference type="EMBL" id="KAI3699392.1"/>
    </source>
</evidence>
<accession>A0ACB8ZNK2</accession>
<protein>
    <submittedName>
        <fullName evidence="1">Uncharacterized protein</fullName>
    </submittedName>
</protein>
<evidence type="ECO:0000313" key="2">
    <source>
        <dbReference type="Proteomes" id="UP001055811"/>
    </source>
</evidence>
<keyword evidence="2" id="KW-1185">Reference proteome</keyword>
<reference evidence="2" key="1">
    <citation type="journal article" date="2022" name="Mol. Ecol. Resour.">
        <title>The genomes of chicory, endive, great burdock and yacon provide insights into Asteraceae palaeo-polyploidization history and plant inulin production.</title>
        <authorList>
            <person name="Fan W."/>
            <person name="Wang S."/>
            <person name="Wang H."/>
            <person name="Wang A."/>
            <person name="Jiang F."/>
            <person name="Liu H."/>
            <person name="Zhao H."/>
            <person name="Xu D."/>
            <person name="Zhang Y."/>
        </authorList>
    </citation>
    <scope>NUCLEOTIDE SEQUENCE [LARGE SCALE GENOMIC DNA]</scope>
    <source>
        <strain evidence="2">cv. Punajuju</strain>
    </source>
</reference>
<reference evidence="1 2" key="2">
    <citation type="journal article" date="2022" name="Mol. Ecol. Resour.">
        <title>The genomes of chicory, endive, great burdock and yacon provide insights into Asteraceae paleo-polyploidization history and plant inulin production.</title>
        <authorList>
            <person name="Fan W."/>
            <person name="Wang S."/>
            <person name="Wang H."/>
            <person name="Wang A."/>
            <person name="Jiang F."/>
            <person name="Liu H."/>
            <person name="Zhao H."/>
            <person name="Xu D."/>
            <person name="Zhang Y."/>
        </authorList>
    </citation>
    <scope>NUCLEOTIDE SEQUENCE [LARGE SCALE GENOMIC DNA]</scope>
    <source>
        <strain evidence="2">cv. Punajuju</strain>
        <tissue evidence="1">Leaves</tissue>
    </source>
</reference>
<sequence length="102" mass="11966">MVSCNQSQLGWKTVLHLLSITVRHPDTYERGVKALINLMVDGLWISVTDYPYCTDCMFGFVVLRNSLMKEHEADGFDGKFCEIDRRMEYFFFSSMHSDYCHH</sequence>
<organism evidence="1 2">
    <name type="scientific">Cichorium intybus</name>
    <name type="common">Chicory</name>
    <dbReference type="NCBI Taxonomy" id="13427"/>
    <lineage>
        <taxon>Eukaryota</taxon>
        <taxon>Viridiplantae</taxon>
        <taxon>Streptophyta</taxon>
        <taxon>Embryophyta</taxon>
        <taxon>Tracheophyta</taxon>
        <taxon>Spermatophyta</taxon>
        <taxon>Magnoliopsida</taxon>
        <taxon>eudicotyledons</taxon>
        <taxon>Gunneridae</taxon>
        <taxon>Pentapetalae</taxon>
        <taxon>asterids</taxon>
        <taxon>campanulids</taxon>
        <taxon>Asterales</taxon>
        <taxon>Asteraceae</taxon>
        <taxon>Cichorioideae</taxon>
        <taxon>Cichorieae</taxon>
        <taxon>Cichoriinae</taxon>
        <taxon>Cichorium</taxon>
    </lineage>
</organism>
<dbReference type="Proteomes" id="UP001055811">
    <property type="component" value="Linkage Group LG08"/>
</dbReference>
<name>A0ACB8ZNK2_CICIN</name>
<dbReference type="EMBL" id="CM042016">
    <property type="protein sequence ID" value="KAI3699392.1"/>
    <property type="molecule type" value="Genomic_DNA"/>
</dbReference>
<proteinExistence type="predicted"/>